<dbReference type="PANTHER" id="PTHR30619:SF1">
    <property type="entry name" value="RECOMBINATION PROTEIN 2"/>
    <property type="match status" value="1"/>
</dbReference>
<keyword evidence="4 7" id="KW-1133">Transmembrane helix</keyword>
<dbReference type="EMBL" id="FYEH01000007">
    <property type="protein sequence ID" value="SNB69688.1"/>
    <property type="molecule type" value="Genomic_DNA"/>
</dbReference>
<feature type="transmembrane region" description="Helical" evidence="7">
    <location>
        <begin position="456"/>
        <end position="480"/>
    </location>
</feature>
<comment type="subcellular location">
    <subcellularLocation>
        <location evidence="1">Cell membrane</location>
        <topology evidence="1">Multi-pass membrane protein</topology>
    </subcellularLocation>
</comment>
<proteinExistence type="predicted"/>
<name>A0A212RC79_9PROT</name>
<dbReference type="InterPro" id="IPR004477">
    <property type="entry name" value="ComEC_N"/>
</dbReference>
<dbReference type="RefSeq" id="WP_088561612.1">
    <property type="nucleotide sequence ID" value="NZ_FYEH01000007.1"/>
</dbReference>
<evidence type="ECO:0000259" key="9">
    <source>
        <dbReference type="Pfam" id="PF13567"/>
    </source>
</evidence>
<feature type="transmembrane region" description="Helical" evidence="7">
    <location>
        <begin position="492"/>
        <end position="510"/>
    </location>
</feature>
<evidence type="ECO:0000313" key="11">
    <source>
        <dbReference type="Proteomes" id="UP000197065"/>
    </source>
</evidence>
<protein>
    <submittedName>
        <fullName evidence="10">Competence protein ComEC</fullName>
    </submittedName>
</protein>
<evidence type="ECO:0000256" key="7">
    <source>
        <dbReference type="SAM" id="Phobius"/>
    </source>
</evidence>
<feature type="domain" description="DUF4131" evidence="9">
    <location>
        <begin position="65"/>
        <end position="217"/>
    </location>
</feature>
<organism evidence="10 11">
    <name type="scientific">Arboricoccus pini</name>
    <dbReference type="NCBI Taxonomy" id="1963835"/>
    <lineage>
        <taxon>Bacteria</taxon>
        <taxon>Pseudomonadati</taxon>
        <taxon>Pseudomonadota</taxon>
        <taxon>Alphaproteobacteria</taxon>
        <taxon>Geminicoccales</taxon>
        <taxon>Geminicoccaceae</taxon>
        <taxon>Arboricoccus</taxon>
    </lineage>
</organism>
<keyword evidence="5 7" id="KW-0472">Membrane</keyword>
<sequence>MTTSLANSDDEGNARPVTRSALMRPVAWLRSHLRAEADRWFLFVPIALALGIILYFSQSVMPAGWLALPVFLFMLASGAIAWRLGERRPLRMLALSGLAFMSLGYLAAALRLAMVEAPVLGRAGTYGLLGTIVELQPTANGARLLLADVAIDGLAPAATPALVRVAVRMATPIATGDRVHLLARLQRPQGPALPGGFDYARQAYFQRIGALGFAFGKVDLVGHTGSVPLAQTANPLRQRIAERIISFWPGPTGQMSAALLTGLDAGIDQATWSDMQRSGLAHLISISGLHMAIVAGTMFLVLRYGLALIPPLALRFPVKKLAAIGAMLAVTGYLLISDGSVPAVRSWLMVLVSFTAVLLDRNPFSLRLLAFAAIVVLLYRPESLLGASFQLSFAAVLALMSAYEAGAARLTQNRREDPPFWQGPILYVAAAIVSTVIATAATTPLAAYHFQNITTFGALANLLAIPLSTFVTMPAGMLGLALMPLGLDRPAFLLMNASVWVILKIAHLAASLPGSAFLVVQAPILALVLFGIGMVWLCLWRGRWRAFGLPLLLGSFVLILRAQAPDMLVQPYFDMAAVRDPDGSLRLLSRQSNSIIRSSWLRAMGQQAANAFPLPFTGAERDLSCDASGCLLARHGRRLALSFDAGAVAEDCAQADLVIASVGAERCEKGGARLLGPRALRSSEGVAVWWTGSDLVLEKVSDDRGRWPWTWHPGQGHETDQTADAPVAALPDATSGPNPGAE</sequence>
<dbReference type="Pfam" id="PF03772">
    <property type="entry name" value="Competence"/>
    <property type="match status" value="1"/>
</dbReference>
<feature type="region of interest" description="Disordered" evidence="6">
    <location>
        <begin position="712"/>
        <end position="742"/>
    </location>
</feature>
<feature type="transmembrane region" description="Helical" evidence="7">
    <location>
        <begin position="63"/>
        <end position="85"/>
    </location>
</feature>
<gene>
    <name evidence="10" type="ORF">SAMN07250955_10736</name>
</gene>
<evidence type="ECO:0000256" key="6">
    <source>
        <dbReference type="SAM" id="MobiDB-lite"/>
    </source>
</evidence>
<evidence type="ECO:0000256" key="4">
    <source>
        <dbReference type="ARBA" id="ARBA00022989"/>
    </source>
</evidence>
<dbReference type="GO" id="GO:0005886">
    <property type="term" value="C:plasma membrane"/>
    <property type="evidence" value="ECO:0007669"/>
    <property type="project" value="UniProtKB-SubCell"/>
</dbReference>
<evidence type="ECO:0000313" key="10">
    <source>
        <dbReference type="EMBL" id="SNB69688.1"/>
    </source>
</evidence>
<feature type="transmembrane region" description="Helical" evidence="7">
    <location>
        <begin position="92"/>
        <end position="114"/>
    </location>
</feature>
<feature type="transmembrane region" description="Helical" evidence="7">
    <location>
        <begin position="516"/>
        <end position="539"/>
    </location>
</feature>
<dbReference type="NCBIfam" id="TIGR00360">
    <property type="entry name" value="ComEC_N-term"/>
    <property type="match status" value="1"/>
</dbReference>
<evidence type="ECO:0000259" key="8">
    <source>
        <dbReference type="Pfam" id="PF03772"/>
    </source>
</evidence>
<dbReference type="OrthoDB" id="9790149at2"/>
<evidence type="ECO:0000256" key="3">
    <source>
        <dbReference type="ARBA" id="ARBA00022692"/>
    </source>
</evidence>
<feature type="transmembrane region" description="Helical" evidence="7">
    <location>
        <begin position="364"/>
        <end position="381"/>
    </location>
</feature>
<feature type="domain" description="ComEC/Rec2-related protein" evidence="8">
    <location>
        <begin position="259"/>
        <end position="543"/>
    </location>
</feature>
<dbReference type="PANTHER" id="PTHR30619">
    <property type="entry name" value="DNA INTERNALIZATION/COMPETENCE PROTEIN COMEC/REC2"/>
    <property type="match status" value="1"/>
</dbReference>
<dbReference type="Proteomes" id="UP000197065">
    <property type="component" value="Unassembled WGS sequence"/>
</dbReference>
<feature type="transmembrane region" description="Helical" evidence="7">
    <location>
        <begin position="318"/>
        <end position="336"/>
    </location>
</feature>
<evidence type="ECO:0000256" key="1">
    <source>
        <dbReference type="ARBA" id="ARBA00004651"/>
    </source>
</evidence>
<feature type="transmembrane region" description="Helical" evidence="7">
    <location>
        <begin position="546"/>
        <end position="564"/>
    </location>
</feature>
<keyword evidence="11" id="KW-1185">Reference proteome</keyword>
<accession>A0A212RC79</accession>
<dbReference type="Pfam" id="PF13567">
    <property type="entry name" value="DUF4131"/>
    <property type="match status" value="1"/>
</dbReference>
<dbReference type="InterPro" id="IPR052159">
    <property type="entry name" value="Competence_DNA_uptake"/>
</dbReference>
<feature type="transmembrane region" description="Helical" evidence="7">
    <location>
        <begin position="387"/>
        <end position="405"/>
    </location>
</feature>
<dbReference type="AlphaFoldDB" id="A0A212RC79"/>
<evidence type="ECO:0000256" key="2">
    <source>
        <dbReference type="ARBA" id="ARBA00022475"/>
    </source>
</evidence>
<feature type="transmembrane region" description="Helical" evidence="7">
    <location>
        <begin position="425"/>
        <end position="450"/>
    </location>
</feature>
<keyword evidence="3 7" id="KW-0812">Transmembrane</keyword>
<evidence type="ECO:0000256" key="5">
    <source>
        <dbReference type="ARBA" id="ARBA00023136"/>
    </source>
</evidence>
<dbReference type="InterPro" id="IPR025405">
    <property type="entry name" value="DUF4131"/>
</dbReference>
<reference evidence="10 11" key="1">
    <citation type="submission" date="2017-06" db="EMBL/GenBank/DDBJ databases">
        <authorList>
            <person name="Kim H.J."/>
            <person name="Triplett B.A."/>
        </authorList>
    </citation>
    <scope>NUCLEOTIDE SEQUENCE [LARGE SCALE GENOMIC DNA]</scope>
    <source>
        <strain evidence="10 11">B29T1</strain>
    </source>
</reference>
<feature type="transmembrane region" description="Helical" evidence="7">
    <location>
        <begin position="40"/>
        <end position="57"/>
    </location>
</feature>
<feature type="transmembrane region" description="Helical" evidence="7">
    <location>
        <begin position="280"/>
        <end position="306"/>
    </location>
</feature>
<keyword evidence="2" id="KW-1003">Cell membrane</keyword>